<dbReference type="CDD" id="cd13120">
    <property type="entry name" value="BF2867_like_N"/>
    <property type="match status" value="1"/>
</dbReference>
<organism evidence="1">
    <name type="scientific">Paraprevotella clara</name>
    <dbReference type="NCBI Taxonomy" id="454154"/>
    <lineage>
        <taxon>Bacteria</taxon>
        <taxon>Pseudomonadati</taxon>
        <taxon>Bacteroidota</taxon>
        <taxon>Bacteroidia</taxon>
        <taxon>Bacteroidales</taxon>
        <taxon>Prevotellaceae</taxon>
        <taxon>Paraprevotella</taxon>
    </lineage>
</organism>
<accession>A0A6N3BBX8</accession>
<reference evidence="1" key="1">
    <citation type="submission" date="2019-11" db="EMBL/GenBank/DDBJ databases">
        <authorList>
            <person name="Feng L."/>
        </authorList>
    </citation>
    <scope>NUCLEOTIDE SEQUENCE</scope>
    <source>
        <strain evidence="1">PclaraLFYP37</strain>
    </source>
</reference>
<dbReference type="AlphaFoldDB" id="A0A6N3BBX8"/>
<evidence type="ECO:0008006" key="2">
    <source>
        <dbReference type="Google" id="ProtNLM"/>
    </source>
</evidence>
<dbReference type="PROSITE" id="PS51257">
    <property type="entry name" value="PROKAR_LIPOPROTEIN"/>
    <property type="match status" value="1"/>
</dbReference>
<evidence type="ECO:0000313" key="1">
    <source>
        <dbReference type="EMBL" id="VYU02270.1"/>
    </source>
</evidence>
<dbReference type="Gene3D" id="2.60.40.2620">
    <property type="entry name" value="Fimbrillin-like"/>
    <property type="match status" value="1"/>
</dbReference>
<gene>
    <name evidence="1" type="ORF">PCLFYP37_01739</name>
</gene>
<dbReference type="EMBL" id="CACRUT010000011">
    <property type="protein sequence ID" value="VYU02270.1"/>
    <property type="molecule type" value="Genomic_DNA"/>
</dbReference>
<dbReference type="RefSeq" id="WP_412442789.1">
    <property type="nucleotide sequence ID" value="NZ_CACRUT010000011.1"/>
</dbReference>
<protein>
    <recommendedName>
        <fullName evidence="2">Fimbrillin-A associated anchor proteins Mfa1 and Mfa2</fullName>
    </recommendedName>
</protein>
<dbReference type="InterPro" id="IPR042278">
    <property type="entry name" value="Mfa-like_1_N"/>
</dbReference>
<name>A0A6N3BBX8_9BACT</name>
<proteinExistence type="predicted"/>
<sequence>MNKLKYIIPIGFLLFGACTSPEEVAVPDSEDSSVQFRVTVGEGENALYESEYFKEGDEIRIFCPVNYSTPNFKDEGSFYTYEYTSKDDTLGAANYPFKFSAVGKGFDWRTLTPTAIYFPFEAMHFPGKEYLEEVPEDQDEEGALEKADMLIAYRRQLLSERGKRVPLTFHHAFAMVQVKVKLPVGDNPAEGPFPPEAVQSAYLRSMLRAYEVSYSEVIDNDGRRTVRVSDADDKTEAGSDRRKNVIMRRTVSPVKTDDTGARYQEYLFQAIVPEQSLLNEGKDFLYFNVKRNDGNEGTTLYKFVPNKAEISLKAGHRLNLSLAIDAVTHEVVVLTAILEPWSKAEVGMELVPVKPKTQP</sequence>